<evidence type="ECO:0000256" key="8">
    <source>
        <dbReference type="ARBA" id="ARBA00022824"/>
    </source>
</evidence>
<feature type="disulfide bond" evidence="18">
    <location>
        <begin position="136"/>
        <end position="281"/>
    </location>
</feature>
<feature type="binding site" evidence="17">
    <location>
        <position position="214"/>
    </location>
    <ligand>
        <name>FAD</name>
        <dbReference type="ChEBI" id="CHEBI:57692"/>
    </ligand>
</feature>
<evidence type="ECO:0000256" key="19">
    <source>
        <dbReference type="SAM" id="SignalP"/>
    </source>
</evidence>
<feature type="binding site" evidence="17">
    <location>
        <position position="172"/>
    </location>
    <ligand>
        <name>FAD</name>
        <dbReference type="ChEBI" id="CHEBI:57692"/>
    </ligand>
</feature>
<evidence type="ECO:0000256" key="11">
    <source>
        <dbReference type="ARBA" id="ARBA00023002"/>
    </source>
</evidence>
<comment type="subunit">
    <text evidence="4">May function both as a monomer and a homodimer.</text>
</comment>
<evidence type="ECO:0000256" key="5">
    <source>
        <dbReference type="ARBA" id="ARBA00022448"/>
    </source>
</evidence>
<evidence type="ECO:0000256" key="4">
    <source>
        <dbReference type="ARBA" id="ARBA00011802"/>
    </source>
</evidence>
<keyword evidence="9 17" id="KW-0274">FAD</keyword>
<dbReference type="SUPFAM" id="SSF110019">
    <property type="entry name" value="ERO1-like"/>
    <property type="match status" value="1"/>
</dbReference>
<evidence type="ECO:0000256" key="6">
    <source>
        <dbReference type="ARBA" id="ARBA00022630"/>
    </source>
</evidence>
<evidence type="ECO:0000256" key="7">
    <source>
        <dbReference type="ARBA" id="ARBA00022729"/>
    </source>
</evidence>
<feature type="active site" description="Nucleophile" evidence="16">
    <location>
        <position position="339"/>
    </location>
</feature>
<dbReference type="STRING" id="1071378.G0WHE4"/>
<keyword evidence="15" id="KW-0676">Redox-active center</keyword>
<evidence type="ECO:0000256" key="2">
    <source>
        <dbReference type="ARBA" id="ARBA00004367"/>
    </source>
</evidence>
<evidence type="ECO:0000313" key="20">
    <source>
        <dbReference type="EMBL" id="CCD27205.1"/>
    </source>
</evidence>
<proteinExistence type="inferred from homology"/>
<dbReference type="EMBL" id="HE580277">
    <property type="protein sequence ID" value="CCD27205.1"/>
    <property type="molecule type" value="Genomic_DNA"/>
</dbReference>
<dbReference type="InterPro" id="IPR037192">
    <property type="entry name" value="ERO1-like_sf"/>
</dbReference>
<evidence type="ECO:0000256" key="12">
    <source>
        <dbReference type="ARBA" id="ARBA00023136"/>
    </source>
</evidence>
<feature type="signal peptide" evidence="19">
    <location>
        <begin position="1"/>
        <end position="22"/>
    </location>
</feature>
<dbReference type="GO" id="GO:0034975">
    <property type="term" value="P:protein folding in endoplasmic reticulum"/>
    <property type="evidence" value="ECO:0007669"/>
    <property type="project" value="EnsemblFungi"/>
</dbReference>
<sequence>MLGLLRLLIYSTTIFNIITVRSDFCKINKGETLSPVCDITFNELNELNNYIKDDLNDLTKTEFFKYFKFDFNNKCRFWKEENNPLCFNKECSVDVIEDWESLPEIWQPEVLGKISTRNVEDSDIHDDECWFLEELCDHERRLPEIPDCNYCDLNDFEDAKCLLVDLTANPERFTGYGGNQSAEIWSAIYNDNCFSIGGETGESLAKETFYRIISGFQASIATHLSMDFLNIKTGKWEPNLEIFMKKVGSFPERVANIYFNYAIVGKSLLKIQPYLKEIGFCNEYHEDVKSQIVNICSQLDSSIFNEEILFDRNEVSLHLKEEFKRRFRNVTKIMDCVQCERCRLWGKVQTTGYATTLKILFELDQNDEETRRMIVEKLTKYELIGLINTFALLSQSIDAINQFEGQYQKRIISDEKLKKLANFFDIKRFYNLLKKTKPEVPLKGILPVDDFEDLVATDDEELQSFKKSITPNWVNSWRNTDFQYLKEFFEYIKRHYFSISHYIHNRLNELINNR</sequence>
<feature type="disulfide bond" description="Redox-active" evidence="18">
    <location>
        <begin position="86"/>
        <end position="91"/>
    </location>
</feature>
<dbReference type="OMA" id="PCGIRSE"/>
<dbReference type="GO" id="GO:0071949">
    <property type="term" value="F:FAD binding"/>
    <property type="evidence" value="ECO:0007669"/>
    <property type="project" value="InterPro"/>
</dbReference>
<dbReference type="InterPro" id="IPR007266">
    <property type="entry name" value="Ero1"/>
</dbReference>
<evidence type="ECO:0000256" key="3">
    <source>
        <dbReference type="ARBA" id="ARBA00008277"/>
    </source>
</evidence>
<dbReference type="GO" id="GO:0015035">
    <property type="term" value="F:protein-disulfide reductase activity"/>
    <property type="evidence" value="ECO:0007669"/>
    <property type="project" value="InterPro"/>
</dbReference>
<keyword evidence="8" id="KW-0256">Endoplasmic reticulum</keyword>
<comment type="similarity">
    <text evidence="3">Belongs to the EROs family.</text>
</comment>
<feature type="disulfide bond" description="Redox-active" evidence="18">
    <location>
        <begin position="339"/>
        <end position="342"/>
    </location>
</feature>
<comment type="subcellular location">
    <subcellularLocation>
        <location evidence="2">Endoplasmic reticulum membrane</location>
        <topology evidence="2">Peripheral membrane protein</topology>
        <orientation evidence="2">Lumenal side</orientation>
    </subcellularLocation>
</comment>
<feature type="chain" id="PRO_5003411370" description="Endoplasmic oxidoreductin-1" evidence="19">
    <location>
        <begin position="23"/>
        <end position="514"/>
    </location>
</feature>
<dbReference type="PANTHER" id="PTHR12613:SF0">
    <property type="entry name" value="ERO1-LIKE PROTEIN"/>
    <property type="match status" value="1"/>
</dbReference>
<protein>
    <recommendedName>
        <fullName evidence="22">Endoplasmic oxidoreductin-1</fullName>
    </recommendedName>
</protein>
<feature type="binding site" evidence="17">
    <location>
        <position position="174"/>
    </location>
    <ligand>
        <name>FAD</name>
        <dbReference type="ChEBI" id="CHEBI:57692"/>
    </ligand>
</feature>
<dbReference type="RefSeq" id="XP_003672448.1">
    <property type="nucleotide sequence ID" value="XM_003672400.1"/>
</dbReference>
<dbReference type="PANTHER" id="PTHR12613">
    <property type="entry name" value="ERO1-RELATED"/>
    <property type="match status" value="1"/>
</dbReference>
<keyword evidence="5" id="KW-0813">Transport</keyword>
<organism evidence="20 21">
    <name type="scientific">Naumovozyma dairenensis (strain ATCC 10597 / BCRC 20456 / CBS 421 / NBRC 0211 / NRRL Y-12639)</name>
    <name type="common">Saccharomyces dairenensis</name>
    <dbReference type="NCBI Taxonomy" id="1071378"/>
    <lineage>
        <taxon>Eukaryota</taxon>
        <taxon>Fungi</taxon>
        <taxon>Dikarya</taxon>
        <taxon>Ascomycota</taxon>
        <taxon>Saccharomycotina</taxon>
        <taxon>Saccharomycetes</taxon>
        <taxon>Saccharomycetales</taxon>
        <taxon>Saccharomycetaceae</taxon>
        <taxon>Naumovozyma</taxon>
    </lineage>
</organism>
<keyword evidence="13 18" id="KW-1015">Disulfide bond</keyword>
<keyword evidence="12" id="KW-0472">Membrane</keyword>
<dbReference type="KEGG" id="ndi:NDAI_0K00160"/>
<keyword evidence="7 19" id="KW-0732">Signal</keyword>
<feature type="binding site" evidence="17">
    <location>
        <position position="246"/>
    </location>
    <ligand>
        <name>FAD</name>
        <dbReference type="ChEBI" id="CHEBI:57692"/>
    </ligand>
</feature>
<evidence type="ECO:0000256" key="9">
    <source>
        <dbReference type="ARBA" id="ARBA00022827"/>
    </source>
</evidence>
<dbReference type="Proteomes" id="UP000000689">
    <property type="component" value="Chromosome 11"/>
</dbReference>
<evidence type="ECO:0000256" key="14">
    <source>
        <dbReference type="ARBA" id="ARBA00023180"/>
    </source>
</evidence>
<reference evidence="20 21" key="1">
    <citation type="journal article" date="2011" name="Proc. Natl. Acad. Sci. U.S.A.">
        <title>Evolutionary erosion of yeast sex chromosomes by mating-type switching accidents.</title>
        <authorList>
            <person name="Gordon J.L."/>
            <person name="Armisen D."/>
            <person name="Proux-Wera E."/>
            <person name="Oheigeartaigh S.S."/>
            <person name="Byrne K.P."/>
            <person name="Wolfe K.H."/>
        </authorList>
    </citation>
    <scope>NUCLEOTIDE SEQUENCE [LARGE SCALE GENOMIC DNA]</scope>
    <source>
        <strain evidence="21">ATCC 10597 / BCRC 20456 / CBS 421 / NBRC 0211 / NRRL Y-12639</strain>
    </source>
</reference>
<accession>G0WHE4</accession>
<evidence type="ECO:0000256" key="17">
    <source>
        <dbReference type="PIRSR" id="PIRSR017205-2"/>
    </source>
</evidence>
<keyword evidence="10" id="KW-0249">Electron transport</keyword>
<keyword evidence="11" id="KW-0560">Oxidoreductase</keyword>
<name>G0WHE4_NAUDC</name>
<feature type="binding site" evidence="17">
    <location>
        <position position="185"/>
    </location>
    <ligand>
        <name>FAD</name>
        <dbReference type="ChEBI" id="CHEBI:57692"/>
    </ligand>
</feature>
<feature type="disulfide bond" evidence="18">
    <location>
        <begin position="129"/>
        <end position="151"/>
    </location>
</feature>
<evidence type="ECO:0008006" key="22">
    <source>
        <dbReference type="Google" id="ProtNLM"/>
    </source>
</evidence>
<keyword evidence="14" id="KW-0325">Glycoprotein</keyword>
<dbReference type="PIRSF" id="PIRSF017205">
    <property type="entry name" value="ERO1"/>
    <property type="match status" value="1"/>
</dbReference>
<feature type="active site" evidence="16">
    <location>
        <position position="342"/>
    </location>
</feature>
<dbReference type="AlphaFoldDB" id="G0WHE4"/>
<keyword evidence="21" id="KW-1185">Reference proteome</keyword>
<evidence type="ECO:0000256" key="16">
    <source>
        <dbReference type="PIRSR" id="PIRSR017205-1"/>
    </source>
</evidence>
<evidence type="ECO:0000256" key="13">
    <source>
        <dbReference type="ARBA" id="ARBA00023157"/>
    </source>
</evidence>
<evidence type="ECO:0000256" key="10">
    <source>
        <dbReference type="ARBA" id="ARBA00022982"/>
    </source>
</evidence>
<evidence type="ECO:0000256" key="15">
    <source>
        <dbReference type="ARBA" id="ARBA00023284"/>
    </source>
</evidence>
<dbReference type="OrthoDB" id="269384at2759"/>
<dbReference type="GO" id="GO:0005789">
    <property type="term" value="C:endoplasmic reticulum membrane"/>
    <property type="evidence" value="ECO:0007669"/>
    <property type="project" value="UniProtKB-SubCell"/>
</dbReference>
<comment type="cofactor">
    <cofactor evidence="1 17">
        <name>FAD</name>
        <dbReference type="ChEBI" id="CHEBI:57692"/>
    </cofactor>
</comment>
<evidence type="ECO:0000313" key="21">
    <source>
        <dbReference type="Proteomes" id="UP000000689"/>
    </source>
</evidence>
<dbReference type="GO" id="GO:0016972">
    <property type="term" value="F:thiol oxidase activity"/>
    <property type="evidence" value="ECO:0007669"/>
    <property type="project" value="EnsemblFungi"/>
</dbReference>
<gene>
    <name evidence="20" type="primary">NDAI0K00160</name>
    <name evidence="20" type="ordered locus">NDAI_0K00160</name>
</gene>
<evidence type="ECO:0000256" key="18">
    <source>
        <dbReference type="PIRSR" id="PIRSR017205-3"/>
    </source>
</evidence>
<keyword evidence="6" id="KW-0285">Flavoprotein</keyword>
<dbReference type="Pfam" id="PF04137">
    <property type="entry name" value="ERO1"/>
    <property type="match status" value="1"/>
</dbReference>
<dbReference type="GeneID" id="11494630"/>
<evidence type="ECO:0000256" key="1">
    <source>
        <dbReference type="ARBA" id="ARBA00001974"/>
    </source>
</evidence>
<dbReference type="eggNOG" id="KOG2608">
    <property type="taxonomic scope" value="Eukaryota"/>
</dbReference>
<dbReference type="HOGENOM" id="CLU_023061_1_0_1"/>